<dbReference type="InterPro" id="IPR023696">
    <property type="entry name" value="Ureohydrolase_dom_sf"/>
</dbReference>
<dbReference type="CDD" id="cd09990">
    <property type="entry name" value="Agmatinase-like"/>
    <property type="match status" value="1"/>
</dbReference>
<feature type="binding site" evidence="4">
    <location>
        <position position="133"/>
    </location>
    <ligand>
        <name>Mn(2+)</name>
        <dbReference type="ChEBI" id="CHEBI:29035"/>
        <label>1</label>
    </ligand>
</feature>
<organism evidence="6 7">
    <name type="scientific">Chondromyces crocatus</name>
    <dbReference type="NCBI Taxonomy" id="52"/>
    <lineage>
        <taxon>Bacteria</taxon>
        <taxon>Pseudomonadati</taxon>
        <taxon>Myxococcota</taxon>
        <taxon>Polyangia</taxon>
        <taxon>Polyangiales</taxon>
        <taxon>Polyangiaceae</taxon>
        <taxon>Chondromyces</taxon>
    </lineage>
</organism>
<evidence type="ECO:0000256" key="4">
    <source>
        <dbReference type="PIRSR" id="PIRSR036979-1"/>
    </source>
</evidence>
<dbReference type="Proteomes" id="UP000067626">
    <property type="component" value="Chromosome"/>
</dbReference>
<keyword evidence="2 4" id="KW-0479">Metal-binding</keyword>
<reference evidence="6 7" key="1">
    <citation type="submission" date="2015-07" db="EMBL/GenBank/DDBJ databases">
        <title>Genome analysis of myxobacterium Chondromyces crocatus Cm c5 reveals a high potential for natural compound synthesis and the genetic basis for the loss of fruiting body formation.</title>
        <authorList>
            <person name="Zaburannyi N."/>
            <person name="Bunk B."/>
            <person name="Maier J."/>
            <person name="Overmann J."/>
            <person name="Mueller R."/>
        </authorList>
    </citation>
    <scope>NUCLEOTIDE SEQUENCE [LARGE SCALE GENOMIC DNA]</scope>
    <source>
        <strain evidence="6 7">Cm c5</strain>
    </source>
</reference>
<protein>
    <submittedName>
        <fullName evidence="6">Agmatinase</fullName>
        <ecNumber evidence="6">3.5.3.11</ecNumber>
    </submittedName>
</protein>
<dbReference type="EC" id="3.5.3.11" evidence="6"/>
<dbReference type="EMBL" id="CP012159">
    <property type="protein sequence ID" value="AKT41217.1"/>
    <property type="molecule type" value="Genomic_DNA"/>
</dbReference>
<evidence type="ECO:0000313" key="6">
    <source>
        <dbReference type="EMBL" id="AKT41217.1"/>
    </source>
</evidence>
<feature type="binding site" evidence="4">
    <location>
        <position position="224"/>
    </location>
    <ligand>
        <name>Mn(2+)</name>
        <dbReference type="ChEBI" id="CHEBI:29035"/>
        <label>1</label>
    </ligand>
</feature>
<evidence type="ECO:0000313" key="7">
    <source>
        <dbReference type="Proteomes" id="UP000067626"/>
    </source>
</evidence>
<keyword evidence="3 5" id="KW-0378">Hydrolase</keyword>
<dbReference type="InterPro" id="IPR006035">
    <property type="entry name" value="Ureohydrolase"/>
</dbReference>
<dbReference type="KEGG" id="ccro:CMC5_053780"/>
<dbReference type="PROSITE" id="PS51409">
    <property type="entry name" value="ARGINASE_2"/>
    <property type="match status" value="1"/>
</dbReference>
<dbReference type="GO" id="GO:0046872">
    <property type="term" value="F:metal ion binding"/>
    <property type="evidence" value="ECO:0007669"/>
    <property type="project" value="UniProtKB-KW"/>
</dbReference>
<sequence length="299" mass="33104">MQQLGQYRALSNAPVEDHGIRVGLMGVPFDNGVSYQGGPRLAPQRIRSLMPRLARISEEGVPLVLPIFDYGDVGPDLDWARYFSTVEERALTVLNENQLALFLGGDHSVGIPLFKAFARRFPGPVGYIQFDAHPDLADEYDGHPWSHACTARRNLEQAGLDHRHLAFVGLRSHMVDELQYYAEHPEIGWHTAREVYRRGIEAVARDVAAQLAGVSAVYLSIDVDGIDPSCTPGTGTPVHGGPSMRECMEFMRIIYAELPVRAMDIVEVSPPLDISDVTSMAAVKLLYEGCGFFQEKSLR</sequence>
<dbReference type="PROSITE" id="PS01053">
    <property type="entry name" value="ARGINASE_1"/>
    <property type="match status" value="1"/>
</dbReference>
<gene>
    <name evidence="6" type="primary">speB</name>
    <name evidence="6" type="ORF">CMC5_053780</name>
</gene>
<keyword evidence="7" id="KW-1185">Reference proteome</keyword>
<keyword evidence="4" id="KW-0464">Manganese</keyword>
<dbReference type="InterPro" id="IPR020855">
    <property type="entry name" value="Ureohydrolase_Mn_BS"/>
</dbReference>
<evidence type="ECO:0000256" key="3">
    <source>
        <dbReference type="ARBA" id="ARBA00022801"/>
    </source>
</evidence>
<evidence type="ECO:0000256" key="1">
    <source>
        <dbReference type="ARBA" id="ARBA00009227"/>
    </source>
</evidence>
<dbReference type="PIRSF" id="PIRSF036979">
    <property type="entry name" value="Arginase"/>
    <property type="match status" value="1"/>
</dbReference>
<dbReference type="AlphaFoldDB" id="A0A0K1EKN3"/>
<dbReference type="PANTHER" id="PTHR11358:SF26">
    <property type="entry name" value="GUANIDINO ACID HYDROLASE, MITOCHONDRIAL"/>
    <property type="match status" value="1"/>
</dbReference>
<proteinExistence type="inferred from homology"/>
<name>A0A0K1EKN3_CHOCO</name>
<dbReference type="GO" id="GO:0008783">
    <property type="term" value="F:agmatinase activity"/>
    <property type="evidence" value="ECO:0007669"/>
    <property type="project" value="UniProtKB-EC"/>
</dbReference>
<dbReference type="PRINTS" id="PR00116">
    <property type="entry name" value="ARGINASE"/>
</dbReference>
<dbReference type="GO" id="GO:0033389">
    <property type="term" value="P:putrescine biosynthetic process from arginine, via agmatine"/>
    <property type="evidence" value="ECO:0007669"/>
    <property type="project" value="TreeGrafter"/>
</dbReference>
<accession>A0A0K1EKN3</accession>
<feature type="binding site" evidence="4">
    <location>
        <position position="107"/>
    </location>
    <ligand>
        <name>Mn(2+)</name>
        <dbReference type="ChEBI" id="CHEBI:29035"/>
        <label>1</label>
    </ligand>
</feature>
<comment type="cofactor">
    <cofactor evidence="4">
        <name>Mn(2+)</name>
        <dbReference type="ChEBI" id="CHEBI:29035"/>
    </cofactor>
    <text evidence="4">Binds 2 manganese ions per subunit.</text>
</comment>
<dbReference type="Gene3D" id="3.40.800.10">
    <property type="entry name" value="Ureohydrolase domain"/>
    <property type="match status" value="1"/>
</dbReference>
<evidence type="ECO:0000256" key="5">
    <source>
        <dbReference type="RuleBase" id="RU003684"/>
    </source>
</evidence>
<dbReference type="RefSeq" id="WP_050433027.1">
    <property type="nucleotide sequence ID" value="NZ_CP012159.1"/>
</dbReference>
<dbReference type="SUPFAM" id="SSF52768">
    <property type="entry name" value="Arginase/deacetylase"/>
    <property type="match status" value="1"/>
</dbReference>
<feature type="binding site" evidence="4">
    <location>
        <position position="222"/>
    </location>
    <ligand>
        <name>Mn(2+)</name>
        <dbReference type="ChEBI" id="CHEBI:29035"/>
        <label>1</label>
    </ligand>
</feature>
<comment type="similarity">
    <text evidence="1">Belongs to the arginase family. Agmatinase subfamily.</text>
</comment>
<dbReference type="OrthoDB" id="9789727at2"/>
<feature type="binding site" evidence="4">
    <location>
        <position position="131"/>
    </location>
    <ligand>
        <name>Mn(2+)</name>
        <dbReference type="ChEBI" id="CHEBI:29035"/>
        <label>1</label>
    </ligand>
</feature>
<evidence type="ECO:0000256" key="2">
    <source>
        <dbReference type="ARBA" id="ARBA00022723"/>
    </source>
</evidence>
<dbReference type="STRING" id="52.CMC5_053780"/>
<feature type="binding site" evidence="4">
    <location>
        <position position="135"/>
    </location>
    <ligand>
        <name>Mn(2+)</name>
        <dbReference type="ChEBI" id="CHEBI:29035"/>
        <label>1</label>
    </ligand>
</feature>
<dbReference type="Pfam" id="PF00491">
    <property type="entry name" value="Arginase"/>
    <property type="match status" value="1"/>
</dbReference>
<dbReference type="PANTHER" id="PTHR11358">
    <property type="entry name" value="ARGINASE/AGMATINASE"/>
    <property type="match status" value="1"/>
</dbReference>